<dbReference type="InterPro" id="IPR041698">
    <property type="entry name" value="Methyltransf_25"/>
</dbReference>
<keyword evidence="1 4" id="KW-0489">Methyltransferase</keyword>
<evidence type="ECO:0000256" key="2">
    <source>
        <dbReference type="ARBA" id="ARBA00022679"/>
    </source>
</evidence>
<dbReference type="InterPro" id="IPR051052">
    <property type="entry name" value="Diverse_substrate_MTase"/>
</dbReference>
<dbReference type="Proteomes" id="UP000249467">
    <property type="component" value="Unassembled WGS sequence"/>
</dbReference>
<dbReference type="CDD" id="cd02440">
    <property type="entry name" value="AdoMet_MTases"/>
    <property type="match status" value="1"/>
</dbReference>
<reference evidence="4 5" key="1">
    <citation type="submission" date="2018-04" db="EMBL/GenBank/DDBJ databases">
        <authorList>
            <person name="Go L.Y."/>
            <person name="Mitchell J.A."/>
        </authorList>
    </citation>
    <scope>NUCLEOTIDE SEQUENCE [LARGE SCALE GENOMIC DNA]</scope>
    <source>
        <strain evidence="4">ULC066bin1</strain>
    </source>
</reference>
<feature type="domain" description="Methyltransferase" evidence="3">
    <location>
        <begin position="49"/>
        <end position="140"/>
    </location>
</feature>
<dbReference type="SUPFAM" id="SSF53335">
    <property type="entry name" value="S-adenosyl-L-methionine-dependent methyltransferases"/>
    <property type="match status" value="1"/>
</dbReference>
<name>A0A2W4VW38_9CYAN</name>
<dbReference type="Pfam" id="PF13649">
    <property type="entry name" value="Methyltransf_25"/>
    <property type="match status" value="1"/>
</dbReference>
<accession>A0A2W4VW38</accession>
<dbReference type="InterPro" id="IPR029063">
    <property type="entry name" value="SAM-dependent_MTases_sf"/>
</dbReference>
<dbReference type="EMBL" id="QBML01000038">
    <property type="protein sequence ID" value="PZO36632.1"/>
    <property type="molecule type" value="Genomic_DNA"/>
</dbReference>
<keyword evidence="2 4" id="KW-0808">Transferase</keyword>
<dbReference type="PANTHER" id="PTHR44942">
    <property type="entry name" value="METHYLTRANSF_11 DOMAIN-CONTAINING PROTEIN"/>
    <property type="match status" value="1"/>
</dbReference>
<sequence>MPTTLTKVYDPTLFQGAAPYYVRYRSRYPQALFDKLTELFQIDGKGRLLDLGSGTGVVAIPFSDRFTDVVAIDPDPEMLAEARAEAISKGVTNIRWIQDRAESISPELGRFQLATFGRSFHWTQRELVLEKLYPLLTEQGGVAILATGDDPWNSELPWKKTAIAVVKRWLGEDRRTGKAGEGKWEPLPIPHTEVLAKSQFARQKLFEFKFPKDWTVDSYLGYIYSTAFGLPSFFGENRDKFEADLRASLLEVAPTGTFTEELSASALVAWK</sequence>
<comment type="caution">
    <text evidence="4">The sequence shown here is derived from an EMBL/GenBank/DDBJ whole genome shotgun (WGS) entry which is preliminary data.</text>
</comment>
<proteinExistence type="predicted"/>
<dbReference type="GO" id="GO:0032259">
    <property type="term" value="P:methylation"/>
    <property type="evidence" value="ECO:0007669"/>
    <property type="project" value="UniProtKB-KW"/>
</dbReference>
<organism evidence="4 5">
    <name type="scientific">Pseudanabaena frigida</name>
    <dbReference type="NCBI Taxonomy" id="945775"/>
    <lineage>
        <taxon>Bacteria</taxon>
        <taxon>Bacillati</taxon>
        <taxon>Cyanobacteriota</taxon>
        <taxon>Cyanophyceae</taxon>
        <taxon>Pseudanabaenales</taxon>
        <taxon>Pseudanabaenaceae</taxon>
        <taxon>Pseudanabaena</taxon>
    </lineage>
</organism>
<dbReference type="Gene3D" id="3.40.50.150">
    <property type="entry name" value="Vaccinia Virus protein VP39"/>
    <property type="match status" value="1"/>
</dbReference>
<evidence type="ECO:0000259" key="3">
    <source>
        <dbReference type="Pfam" id="PF13649"/>
    </source>
</evidence>
<evidence type="ECO:0000313" key="5">
    <source>
        <dbReference type="Proteomes" id="UP000249467"/>
    </source>
</evidence>
<reference evidence="4 5" key="2">
    <citation type="submission" date="2018-06" db="EMBL/GenBank/DDBJ databases">
        <title>Metagenomic assembly of (sub)arctic Cyanobacteria and their associated microbiome from non-axenic cultures.</title>
        <authorList>
            <person name="Baurain D."/>
        </authorList>
    </citation>
    <scope>NUCLEOTIDE SEQUENCE [LARGE SCALE GENOMIC DNA]</scope>
    <source>
        <strain evidence="4">ULC066bin1</strain>
    </source>
</reference>
<protein>
    <submittedName>
        <fullName evidence="4">Class I SAM-dependent methyltransferase</fullName>
    </submittedName>
</protein>
<gene>
    <name evidence="4" type="ORF">DCF19_20690</name>
</gene>
<dbReference type="AlphaFoldDB" id="A0A2W4VW38"/>
<evidence type="ECO:0000256" key="1">
    <source>
        <dbReference type="ARBA" id="ARBA00022603"/>
    </source>
</evidence>
<dbReference type="GO" id="GO:0008168">
    <property type="term" value="F:methyltransferase activity"/>
    <property type="evidence" value="ECO:0007669"/>
    <property type="project" value="UniProtKB-KW"/>
</dbReference>
<evidence type="ECO:0000313" key="4">
    <source>
        <dbReference type="EMBL" id="PZO36632.1"/>
    </source>
</evidence>
<dbReference type="PANTHER" id="PTHR44942:SF4">
    <property type="entry name" value="METHYLTRANSFERASE TYPE 11 DOMAIN-CONTAINING PROTEIN"/>
    <property type="match status" value="1"/>
</dbReference>